<accession>A0A6G4WH21</accession>
<comment type="caution">
    <text evidence="3">The sequence shown here is derived from an EMBL/GenBank/DDBJ whole genome shotgun (WGS) entry which is preliminary data.</text>
</comment>
<proteinExistence type="predicted"/>
<dbReference type="Proteomes" id="UP001642900">
    <property type="component" value="Unassembled WGS sequence"/>
</dbReference>
<dbReference type="InterPro" id="IPR057707">
    <property type="entry name" value="DUF7947"/>
</dbReference>
<dbReference type="EMBL" id="JAAKZF010000033">
    <property type="protein sequence ID" value="NGO53493.1"/>
    <property type="molecule type" value="Genomic_DNA"/>
</dbReference>
<protein>
    <submittedName>
        <fullName evidence="3">Uncharacterized protein</fullName>
    </submittedName>
</protein>
<feature type="domain" description="DUF7947" evidence="2">
    <location>
        <begin position="182"/>
        <end position="227"/>
    </location>
</feature>
<gene>
    <name evidence="3" type="ORF">G6N73_20400</name>
</gene>
<dbReference type="AlphaFoldDB" id="A0A6G4WH21"/>
<evidence type="ECO:0000313" key="4">
    <source>
        <dbReference type="Proteomes" id="UP001642900"/>
    </source>
</evidence>
<evidence type="ECO:0000313" key="3">
    <source>
        <dbReference type="EMBL" id="NGO53493.1"/>
    </source>
</evidence>
<feature type="domain" description="DUF7946" evidence="1">
    <location>
        <begin position="4"/>
        <end position="175"/>
    </location>
</feature>
<name>A0A6G4WH21_9HYPH</name>
<evidence type="ECO:0000259" key="1">
    <source>
        <dbReference type="Pfam" id="PF25678"/>
    </source>
</evidence>
<organism evidence="3 4">
    <name type="scientific">Allomesorhizobium camelthorni</name>
    <dbReference type="NCBI Taxonomy" id="475069"/>
    <lineage>
        <taxon>Bacteria</taxon>
        <taxon>Pseudomonadati</taxon>
        <taxon>Pseudomonadota</taxon>
        <taxon>Alphaproteobacteria</taxon>
        <taxon>Hyphomicrobiales</taxon>
        <taxon>Phyllobacteriaceae</taxon>
        <taxon>Allomesorhizobium</taxon>
    </lineage>
</organism>
<dbReference type="Pfam" id="PF25678">
    <property type="entry name" value="DUF7946"/>
    <property type="match status" value="1"/>
</dbReference>
<dbReference type="Pfam" id="PF25679">
    <property type="entry name" value="DUF7947"/>
    <property type="match status" value="1"/>
</dbReference>
<reference evidence="3 4" key="1">
    <citation type="submission" date="2020-02" db="EMBL/GenBank/DDBJ databases">
        <title>Genome sequence of strain CCNWXJ40-4.</title>
        <authorList>
            <person name="Gao J."/>
            <person name="Sun J."/>
        </authorList>
    </citation>
    <scope>NUCLEOTIDE SEQUENCE [LARGE SCALE GENOMIC DNA]</scope>
    <source>
        <strain evidence="3 4">CCNWXJ 40-4</strain>
    </source>
</reference>
<evidence type="ECO:0000259" key="2">
    <source>
        <dbReference type="Pfam" id="PF25679"/>
    </source>
</evidence>
<sequence length="233" mass="25232">MLLDVKFEGNLADLHKLPAYDGTQSLVGITRTILIVANYIVEGKVRRREFGNVPLTFNLIAQKPGSFESLYEVDWQAAAIVGALGAGVAGNLLTDLLKAIYSRATGVAVADEPENIRALEATRGGDVAALVDAVEPSIRLGHNVINHGAITININNVTERMQIANLNPGTKRYVWESVINNEIRTKLFSIGSFNANNGTGRAFDLEEGRSIAFELEKDVDRESVNALLVSINS</sequence>
<dbReference type="InterPro" id="IPR057706">
    <property type="entry name" value="DUF7946"/>
</dbReference>
<dbReference type="RefSeq" id="WP_165030925.1">
    <property type="nucleotide sequence ID" value="NZ_JAAKZF010000033.1"/>
</dbReference>
<keyword evidence="4" id="KW-1185">Reference proteome</keyword>